<evidence type="ECO:0000313" key="2">
    <source>
        <dbReference type="Proteomes" id="UP001417504"/>
    </source>
</evidence>
<name>A0AAP0EAG3_9MAGN</name>
<proteinExistence type="predicted"/>
<dbReference type="AlphaFoldDB" id="A0AAP0EAG3"/>
<accession>A0AAP0EAG3</accession>
<comment type="caution">
    <text evidence="1">The sequence shown here is derived from an EMBL/GenBank/DDBJ whole genome shotgun (WGS) entry which is preliminary data.</text>
</comment>
<sequence>MLAKERVSVLAEEIHELAHACAAQTREFDKVMDSPLQIHEATSSQSGSSVRVLSPFAHSLGQSMSIKLDANNYILWKSLLLPLVTATILTKSCSEQCHIWIRWIQAPEHQICSSWSGNLKIKCFYGGS</sequence>
<organism evidence="1 2">
    <name type="scientific">Stephania japonica</name>
    <dbReference type="NCBI Taxonomy" id="461633"/>
    <lineage>
        <taxon>Eukaryota</taxon>
        <taxon>Viridiplantae</taxon>
        <taxon>Streptophyta</taxon>
        <taxon>Embryophyta</taxon>
        <taxon>Tracheophyta</taxon>
        <taxon>Spermatophyta</taxon>
        <taxon>Magnoliopsida</taxon>
        <taxon>Ranunculales</taxon>
        <taxon>Menispermaceae</taxon>
        <taxon>Menispermoideae</taxon>
        <taxon>Cissampelideae</taxon>
        <taxon>Stephania</taxon>
    </lineage>
</organism>
<evidence type="ECO:0000313" key="1">
    <source>
        <dbReference type="EMBL" id="KAK9085524.1"/>
    </source>
</evidence>
<dbReference type="EMBL" id="JBBNAE010000011">
    <property type="protein sequence ID" value="KAK9085524.1"/>
    <property type="molecule type" value="Genomic_DNA"/>
</dbReference>
<reference evidence="1 2" key="1">
    <citation type="submission" date="2024-01" db="EMBL/GenBank/DDBJ databases">
        <title>Genome assemblies of Stephania.</title>
        <authorList>
            <person name="Yang L."/>
        </authorList>
    </citation>
    <scope>NUCLEOTIDE SEQUENCE [LARGE SCALE GENOMIC DNA]</scope>
    <source>
        <strain evidence="1">QJT</strain>
        <tissue evidence="1">Leaf</tissue>
    </source>
</reference>
<keyword evidence="2" id="KW-1185">Reference proteome</keyword>
<dbReference type="Proteomes" id="UP001417504">
    <property type="component" value="Unassembled WGS sequence"/>
</dbReference>
<protein>
    <submittedName>
        <fullName evidence="1">Uncharacterized protein</fullName>
    </submittedName>
</protein>
<gene>
    <name evidence="1" type="ORF">Sjap_025935</name>
</gene>